<evidence type="ECO:0000256" key="1">
    <source>
        <dbReference type="SAM" id="MobiDB-lite"/>
    </source>
</evidence>
<protein>
    <submittedName>
        <fullName evidence="2">Uncharacterized protein</fullName>
    </submittedName>
</protein>
<reference evidence="2 3" key="1">
    <citation type="journal article" date="2012" name="New Phytol.">
        <title>Insight into trade-off between wood decay and parasitism from the genome of a fungal forest pathogen.</title>
        <authorList>
            <person name="Olson A."/>
            <person name="Aerts A."/>
            <person name="Asiegbu F."/>
            <person name="Belbahri L."/>
            <person name="Bouzid O."/>
            <person name="Broberg A."/>
            <person name="Canback B."/>
            <person name="Coutinho P.M."/>
            <person name="Cullen D."/>
            <person name="Dalman K."/>
            <person name="Deflorio G."/>
            <person name="van Diepen L.T."/>
            <person name="Dunand C."/>
            <person name="Duplessis S."/>
            <person name="Durling M."/>
            <person name="Gonthier P."/>
            <person name="Grimwood J."/>
            <person name="Fossdal C.G."/>
            <person name="Hansson D."/>
            <person name="Henrissat B."/>
            <person name="Hietala A."/>
            <person name="Himmelstrand K."/>
            <person name="Hoffmeister D."/>
            <person name="Hogberg N."/>
            <person name="James T.Y."/>
            <person name="Karlsson M."/>
            <person name="Kohler A."/>
            <person name="Kues U."/>
            <person name="Lee Y.H."/>
            <person name="Lin Y.C."/>
            <person name="Lind M."/>
            <person name="Lindquist E."/>
            <person name="Lombard V."/>
            <person name="Lucas S."/>
            <person name="Lunden K."/>
            <person name="Morin E."/>
            <person name="Murat C."/>
            <person name="Park J."/>
            <person name="Raffaello T."/>
            <person name="Rouze P."/>
            <person name="Salamov A."/>
            <person name="Schmutz J."/>
            <person name="Solheim H."/>
            <person name="Stahlberg J."/>
            <person name="Velez H."/>
            <person name="de Vries R.P."/>
            <person name="Wiebenga A."/>
            <person name="Woodward S."/>
            <person name="Yakovlev I."/>
            <person name="Garbelotto M."/>
            <person name="Martin F."/>
            <person name="Grigoriev I.V."/>
            <person name="Stenlid J."/>
        </authorList>
    </citation>
    <scope>NUCLEOTIDE SEQUENCE [LARGE SCALE GENOMIC DNA]</scope>
    <source>
        <strain evidence="2 3">TC 32-1</strain>
    </source>
</reference>
<feature type="region of interest" description="Disordered" evidence="1">
    <location>
        <begin position="53"/>
        <end position="79"/>
    </location>
</feature>
<sequence length="79" mass="8865">MSRLRALCLQELSQPSVHQAWPKAFDTPPINAPGLVPKKICGHAWPAKMLNGRTHMTPPIMKTPAHTPNMLRSFKNKQI</sequence>
<dbReference type="EMBL" id="KI925458">
    <property type="protein sequence ID" value="ETW81973.1"/>
    <property type="molecule type" value="Genomic_DNA"/>
</dbReference>
<dbReference type="InParanoid" id="W4K856"/>
<dbReference type="AlphaFoldDB" id="W4K856"/>
<accession>W4K856</accession>
<dbReference type="HOGENOM" id="CLU_2606326_0_0_1"/>
<keyword evidence="3" id="KW-1185">Reference proteome</keyword>
<gene>
    <name evidence="2" type="ORF">HETIRDRAFT_169056</name>
</gene>
<organism evidence="2 3">
    <name type="scientific">Heterobasidion irregulare (strain TC 32-1)</name>
    <dbReference type="NCBI Taxonomy" id="747525"/>
    <lineage>
        <taxon>Eukaryota</taxon>
        <taxon>Fungi</taxon>
        <taxon>Dikarya</taxon>
        <taxon>Basidiomycota</taxon>
        <taxon>Agaricomycotina</taxon>
        <taxon>Agaricomycetes</taxon>
        <taxon>Russulales</taxon>
        <taxon>Bondarzewiaceae</taxon>
        <taxon>Heterobasidion</taxon>
        <taxon>Heterobasidion annosum species complex</taxon>
    </lineage>
</organism>
<dbReference type="KEGG" id="hir:HETIRDRAFT_169056"/>
<dbReference type="GeneID" id="20668201"/>
<name>W4K856_HETIT</name>
<evidence type="ECO:0000313" key="3">
    <source>
        <dbReference type="Proteomes" id="UP000030671"/>
    </source>
</evidence>
<dbReference type="RefSeq" id="XP_009546563.1">
    <property type="nucleotide sequence ID" value="XM_009548268.1"/>
</dbReference>
<dbReference type="Proteomes" id="UP000030671">
    <property type="component" value="Unassembled WGS sequence"/>
</dbReference>
<proteinExistence type="predicted"/>
<evidence type="ECO:0000313" key="2">
    <source>
        <dbReference type="EMBL" id="ETW81973.1"/>
    </source>
</evidence>